<dbReference type="AlphaFoldDB" id="A0A8H4X5R3"/>
<protein>
    <recommendedName>
        <fullName evidence="3">Peroxin 11C</fullName>
    </recommendedName>
</protein>
<evidence type="ECO:0008006" key="3">
    <source>
        <dbReference type="Google" id="ProtNLM"/>
    </source>
</evidence>
<name>A0A8H4X5R3_9HYPO</name>
<dbReference type="Proteomes" id="UP000622797">
    <property type="component" value="Unassembled WGS sequence"/>
</dbReference>
<evidence type="ECO:0000313" key="2">
    <source>
        <dbReference type="Proteomes" id="UP000622797"/>
    </source>
</evidence>
<reference evidence="1" key="2">
    <citation type="submission" date="2020-05" db="EMBL/GenBank/DDBJ databases">
        <authorList>
            <person name="Kim H.-S."/>
            <person name="Proctor R.H."/>
            <person name="Brown D.W."/>
        </authorList>
    </citation>
    <scope>NUCLEOTIDE SEQUENCE</scope>
    <source>
        <strain evidence="1">NRRL 20472</strain>
    </source>
</reference>
<organism evidence="1 2">
    <name type="scientific">Fusarium sarcochroum</name>
    <dbReference type="NCBI Taxonomy" id="1208366"/>
    <lineage>
        <taxon>Eukaryota</taxon>
        <taxon>Fungi</taxon>
        <taxon>Dikarya</taxon>
        <taxon>Ascomycota</taxon>
        <taxon>Pezizomycotina</taxon>
        <taxon>Sordariomycetes</taxon>
        <taxon>Hypocreomycetidae</taxon>
        <taxon>Hypocreales</taxon>
        <taxon>Nectriaceae</taxon>
        <taxon>Fusarium</taxon>
        <taxon>Fusarium lateritium species complex</taxon>
    </lineage>
</organism>
<accession>A0A8H4X5R3</accession>
<dbReference type="OrthoDB" id="10005898at2759"/>
<dbReference type="EMBL" id="JABEXW010000544">
    <property type="protein sequence ID" value="KAF4962405.1"/>
    <property type="molecule type" value="Genomic_DNA"/>
</dbReference>
<dbReference type="PANTHER" id="PTHR12652">
    <property type="entry name" value="PEROXISOMAL BIOGENESIS FACTOR 11"/>
    <property type="match status" value="1"/>
</dbReference>
<reference evidence="1" key="1">
    <citation type="journal article" date="2020" name="BMC Genomics">
        <title>Correction to: Identification and distribution of gene clusters required for synthesis of sphingolipid metabolism inhibitors in diverse species of the filamentous fungus Fusarium.</title>
        <authorList>
            <person name="Kim H.S."/>
            <person name="Lohmar J.M."/>
            <person name="Busman M."/>
            <person name="Brown D.W."/>
            <person name="Naumann T.A."/>
            <person name="Divon H.H."/>
            <person name="Lysoe E."/>
            <person name="Uhlig S."/>
            <person name="Proctor R.H."/>
        </authorList>
    </citation>
    <scope>NUCLEOTIDE SEQUENCE</scope>
    <source>
        <strain evidence="1">NRRL 20472</strain>
    </source>
</reference>
<comment type="caution">
    <text evidence="1">The sequence shown here is derived from an EMBL/GenBank/DDBJ whole genome shotgun (WGS) entry which is preliminary data.</text>
</comment>
<dbReference type="PANTHER" id="PTHR12652:SF25">
    <property type="entry name" value="MICROBODY (PEROXISOME) PROLIFERATION PROTEIN PEROXIN 11C (EUROFUNG)"/>
    <property type="match status" value="1"/>
</dbReference>
<evidence type="ECO:0000313" key="1">
    <source>
        <dbReference type="EMBL" id="KAF4962405.1"/>
    </source>
</evidence>
<gene>
    <name evidence="1" type="ORF">FSARC_9514</name>
</gene>
<proteinExistence type="predicted"/>
<keyword evidence="2" id="KW-1185">Reference proteome</keyword>
<sequence length="321" mass="36685">MLTLSSIETPISSVIASAEEPQEAHIFESKPPLPDQHPLSNKVPTPVKKLDNFVSRLNRLLHTRENNDSLIIFLCYATHFVATVLETPSPRRLRIWAVKLSKLLSRIIPPKALSILSTSKLLPLLSALPTYKLFLAERIRALADILDDWQIITRLWGLLATWTDAKEFIVSSTDPKEESKDGGTSPRDYLVTKAIRATYVLGLIGYYSLENTAWLTRRGVFKWSEKTESRLMNWSIRSWGVYVLAEMAQLLYDRIQRQRKGEDEDEDSRTEWNRKFVQTLAWAPLSIHWTKAGGLFPEALAAFLAAYSEFITVRGLWKETV</sequence>